<dbReference type="AlphaFoldDB" id="M1BIR0"/>
<dbReference type="Gramene" id="PGSC0003DMT400046163">
    <property type="protein sequence ID" value="PGSC0003DMT400046163"/>
    <property type="gene ID" value="PGSC0003DMG400017920"/>
</dbReference>
<dbReference type="Proteomes" id="UP000011115">
    <property type="component" value="Unassembled WGS sequence"/>
</dbReference>
<reference evidence="2" key="2">
    <citation type="submission" date="2015-06" db="UniProtKB">
        <authorList>
            <consortium name="EnsemblPlants"/>
        </authorList>
    </citation>
    <scope>IDENTIFICATION</scope>
    <source>
        <strain evidence="2">DM1-3 516 R44</strain>
    </source>
</reference>
<dbReference type="PaxDb" id="4113-PGSC0003DMT400046163"/>
<sequence length="77" mass="8463">MSSEVTAARDTPIGPSLIDPSLKSNEAEGTTGSLNDLIRPQWLQFAWPIGKFVAEEVAIYCLGCQWKCCMLDHIPPN</sequence>
<protein>
    <submittedName>
        <fullName evidence="2">HT</fullName>
    </submittedName>
</protein>
<dbReference type="OMA" id="MAASYCI"/>
<reference evidence="3" key="1">
    <citation type="journal article" date="2011" name="Nature">
        <title>Genome sequence and analysis of the tuber crop potato.</title>
        <authorList>
            <consortium name="The Potato Genome Sequencing Consortium"/>
        </authorList>
    </citation>
    <scope>NUCLEOTIDE SEQUENCE [LARGE SCALE GENOMIC DNA]</scope>
    <source>
        <strain evidence="3">cv. DM1-3 516 R44</strain>
    </source>
</reference>
<dbReference type="InParanoid" id="M1BIR0"/>
<feature type="compositionally biased region" description="Polar residues" evidence="1">
    <location>
        <begin position="22"/>
        <end position="33"/>
    </location>
</feature>
<evidence type="ECO:0000313" key="2">
    <source>
        <dbReference type="EnsemblPlants" id="PGSC0003DMT400046163"/>
    </source>
</evidence>
<name>M1BIR0_SOLTU</name>
<organism evidence="2 3">
    <name type="scientific">Solanum tuberosum</name>
    <name type="common">Potato</name>
    <dbReference type="NCBI Taxonomy" id="4113"/>
    <lineage>
        <taxon>Eukaryota</taxon>
        <taxon>Viridiplantae</taxon>
        <taxon>Streptophyta</taxon>
        <taxon>Embryophyta</taxon>
        <taxon>Tracheophyta</taxon>
        <taxon>Spermatophyta</taxon>
        <taxon>Magnoliopsida</taxon>
        <taxon>eudicotyledons</taxon>
        <taxon>Gunneridae</taxon>
        <taxon>Pentapetalae</taxon>
        <taxon>asterids</taxon>
        <taxon>lamiids</taxon>
        <taxon>Solanales</taxon>
        <taxon>Solanaceae</taxon>
        <taxon>Solanoideae</taxon>
        <taxon>Solaneae</taxon>
        <taxon>Solanum</taxon>
    </lineage>
</organism>
<keyword evidence="3" id="KW-1185">Reference proteome</keyword>
<feature type="region of interest" description="Disordered" evidence="1">
    <location>
        <begin position="1"/>
        <end position="33"/>
    </location>
</feature>
<dbReference type="EnsemblPlants" id="PGSC0003DMT400046163">
    <property type="protein sequence ID" value="PGSC0003DMT400046163"/>
    <property type="gene ID" value="PGSC0003DMG400017920"/>
</dbReference>
<proteinExistence type="predicted"/>
<evidence type="ECO:0000313" key="3">
    <source>
        <dbReference type="Proteomes" id="UP000011115"/>
    </source>
</evidence>
<evidence type="ECO:0000256" key="1">
    <source>
        <dbReference type="SAM" id="MobiDB-lite"/>
    </source>
</evidence>
<dbReference type="HOGENOM" id="CLU_2642921_0_0_1"/>
<accession>M1BIR0</accession>